<dbReference type="SUPFAM" id="SSF75005">
    <property type="entry name" value="Arabinanase/levansucrase/invertase"/>
    <property type="match status" value="1"/>
</dbReference>
<dbReference type="GO" id="GO:0046558">
    <property type="term" value="F:arabinan endo-1,5-alpha-L-arabinosidase activity"/>
    <property type="evidence" value="ECO:0007669"/>
    <property type="project" value="UniProtKB-EC"/>
</dbReference>
<evidence type="ECO:0000313" key="9">
    <source>
        <dbReference type="EMBL" id="MBB4080747.1"/>
    </source>
</evidence>
<dbReference type="RefSeq" id="WP_183496973.1">
    <property type="nucleotide sequence ID" value="NZ_JACIFF010000009.1"/>
</dbReference>
<dbReference type="PANTHER" id="PTHR43301:SF3">
    <property type="entry name" value="ARABINAN ENDO-1,5-ALPHA-L-ARABINOSIDASE A-RELATED"/>
    <property type="match status" value="1"/>
</dbReference>
<evidence type="ECO:0000256" key="6">
    <source>
        <dbReference type="PIRSR" id="PIRSR606710-2"/>
    </source>
</evidence>
<dbReference type="EC" id="3.2.1.99" evidence="9"/>
<name>A0A840EBC5_9BACT</name>
<dbReference type="Pfam" id="PF04616">
    <property type="entry name" value="Glyco_hydro_43"/>
    <property type="match status" value="1"/>
</dbReference>
<keyword evidence="3 7" id="KW-0378">Hydrolase</keyword>
<organism evidence="9 10">
    <name type="scientific">Neolewinella aquimaris</name>
    <dbReference type="NCBI Taxonomy" id="1835722"/>
    <lineage>
        <taxon>Bacteria</taxon>
        <taxon>Pseudomonadati</taxon>
        <taxon>Bacteroidota</taxon>
        <taxon>Saprospiria</taxon>
        <taxon>Saprospirales</taxon>
        <taxon>Lewinellaceae</taxon>
        <taxon>Neolewinella</taxon>
    </lineage>
</organism>
<comment type="similarity">
    <text evidence="2 7">Belongs to the glycosyl hydrolase 43 family.</text>
</comment>
<evidence type="ECO:0000256" key="1">
    <source>
        <dbReference type="ARBA" id="ARBA00004834"/>
    </source>
</evidence>
<dbReference type="PROSITE" id="PS51257">
    <property type="entry name" value="PROKAR_LIPOPROTEIN"/>
    <property type="match status" value="1"/>
</dbReference>
<dbReference type="InterPro" id="IPR023296">
    <property type="entry name" value="Glyco_hydro_beta-prop_sf"/>
</dbReference>
<dbReference type="InterPro" id="IPR032291">
    <property type="entry name" value="Abn2_C"/>
</dbReference>
<dbReference type="Pfam" id="PF16369">
    <property type="entry name" value="GH43_C"/>
    <property type="match status" value="1"/>
</dbReference>
<evidence type="ECO:0000256" key="2">
    <source>
        <dbReference type="ARBA" id="ARBA00009865"/>
    </source>
</evidence>
<dbReference type="InterPro" id="IPR050727">
    <property type="entry name" value="GH43_arabinanases"/>
</dbReference>
<dbReference type="AlphaFoldDB" id="A0A840EBC5"/>
<reference evidence="9 10" key="1">
    <citation type="submission" date="2020-08" db="EMBL/GenBank/DDBJ databases">
        <title>Genomic Encyclopedia of Type Strains, Phase IV (KMG-IV): sequencing the most valuable type-strain genomes for metagenomic binning, comparative biology and taxonomic classification.</title>
        <authorList>
            <person name="Goeker M."/>
        </authorList>
    </citation>
    <scope>NUCLEOTIDE SEQUENCE [LARGE SCALE GENOMIC DNA]</scope>
    <source>
        <strain evidence="9 10">DSM 105137</strain>
    </source>
</reference>
<dbReference type="Gene3D" id="2.115.10.20">
    <property type="entry name" value="Glycosyl hydrolase domain, family 43"/>
    <property type="match status" value="1"/>
</dbReference>
<evidence type="ECO:0000256" key="7">
    <source>
        <dbReference type="RuleBase" id="RU361187"/>
    </source>
</evidence>
<comment type="caution">
    <text evidence="9">The sequence shown here is derived from an EMBL/GenBank/DDBJ whole genome shotgun (WGS) entry which is preliminary data.</text>
</comment>
<evidence type="ECO:0000313" key="10">
    <source>
        <dbReference type="Proteomes" id="UP000576209"/>
    </source>
</evidence>
<dbReference type="Proteomes" id="UP000576209">
    <property type="component" value="Unassembled WGS sequence"/>
</dbReference>
<dbReference type="InterPro" id="IPR006710">
    <property type="entry name" value="Glyco_hydro_43"/>
</dbReference>
<gene>
    <name evidence="9" type="ORF">GGR28_003382</name>
</gene>
<dbReference type="CDD" id="cd08998">
    <property type="entry name" value="GH43_Arb43a-like"/>
    <property type="match status" value="1"/>
</dbReference>
<evidence type="ECO:0000259" key="8">
    <source>
        <dbReference type="Pfam" id="PF16369"/>
    </source>
</evidence>
<keyword evidence="10" id="KW-1185">Reference proteome</keyword>
<dbReference type="EMBL" id="JACIFF010000009">
    <property type="protein sequence ID" value="MBB4080747.1"/>
    <property type="molecule type" value="Genomic_DNA"/>
</dbReference>
<feature type="domain" description="Extracellular endo-alpha-(1-&gt;5)-L-arabinanase C-terminal" evidence="8">
    <location>
        <begin position="387"/>
        <end position="499"/>
    </location>
</feature>
<dbReference type="GO" id="GO:0005975">
    <property type="term" value="P:carbohydrate metabolic process"/>
    <property type="evidence" value="ECO:0007669"/>
    <property type="project" value="InterPro"/>
</dbReference>
<feature type="active site" description="Proton donor" evidence="5">
    <location>
        <position position="268"/>
    </location>
</feature>
<dbReference type="PANTHER" id="PTHR43301">
    <property type="entry name" value="ARABINAN ENDO-1,5-ALPHA-L-ARABINOSIDASE"/>
    <property type="match status" value="1"/>
</dbReference>
<feature type="site" description="Important for catalytic activity, responsible for pKa modulation of the active site Glu and correct orientation of both the proton donor and substrate" evidence="6">
    <location>
        <position position="209"/>
    </location>
</feature>
<accession>A0A840EBC5</accession>
<sequence>MNMRHTPTTRRFLFSCSVVVGLLSGCAKEESVVLTTPPVPTPVDTTTLGNGPIDFSALPDTYGHLASADQTGQWAHYNVHDPSYLVDGEFTYCYNTDVAFGHEIRPGIQIRRSINLVEWEFVGWAFPGLPTQGANFIRRNGGEPFNSLWAPYILKVGEEYRLYYSLSSSTPRLSVIGLATANSPRGPFVEQGLAVTSLDDATVQTNAIDPTVIVDKSGAHYMYYGSAWDGIYRLELDPATGLAKRANDKGVRVAQRGFTGNRVNGNIEGPEIIYNPEFDQYYLFLSYDWLQTKYNVRVGRSDHAEGPFFDITGRNMNEEADDLPMILAPYRFDGHGGWQGVSHPGVFKKGDTFYIGHQGRPGVNSFFMVMHVRQLFWTEDGWPLVSPQRFAAEAESPVTASELTGPWEAIVFDYRVVPGYAEEQTAADFSTAQAIILEDGGNLSGTLTGTWSYAAPWLTLEYENHRARLRVERGRDWENEVVETILFTGLNDSHTTLWGKKSKP</sequence>
<comment type="pathway">
    <text evidence="1">Glycan metabolism; L-arabinan degradation.</text>
</comment>
<dbReference type="Gene3D" id="2.40.128.10">
    <property type="match status" value="1"/>
</dbReference>
<keyword evidence="4 7" id="KW-0326">Glycosidase</keyword>
<protein>
    <submittedName>
        <fullName evidence="9">Arabinan endo-1,5-alpha-L-arabinosidase</fullName>
        <ecNumber evidence="9">3.2.1.99</ecNumber>
    </submittedName>
</protein>
<evidence type="ECO:0000256" key="3">
    <source>
        <dbReference type="ARBA" id="ARBA00022801"/>
    </source>
</evidence>
<feature type="active site" description="Proton acceptor" evidence="5">
    <location>
        <position position="81"/>
    </location>
</feature>
<proteinExistence type="inferred from homology"/>
<evidence type="ECO:0000256" key="4">
    <source>
        <dbReference type="ARBA" id="ARBA00023295"/>
    </source>
</evidence>
<evidence type="ECO:0000256" key="5">
    <source>
        <dbReference type="PIRSR" id="PIRSR606710-1"/>
    </source>
</evidence>